<keyword evidence="5 6" id="KW-0472">Membrane</keyword>
<dbReference type="NCBIfam" id="TIGR00800">
    <property type="entry name" value="ncs1"/>
    <property type="match status" value="1"/>
</dbReference>
<accession>A0A6J4Q0A0</accession>
<feature type="transmembrane region" description="Helical" evidence="6">
    <location>
        <begin position="231"/>
        <end position="253"/>
    </location>
</feature>
<name>A0A6J4Q0A0_9ACTN</name>
<dbReference type="InterPro" id="IPR012681">
    <property type="entry name" value="NCS1"/>
</dbReference>
<evidence type="ECO:0000256" key="3">
    <source>
        <dbReference type="ARBA" id="ARBA00022692"/>
    </source>
</evidence>
<evidence type="ECO:0000256" key="2">
    <source>
        <dbReference type="ARBA" id="ARBA00008974"/>
    </source>
</evidence>
<protein>
    <submittedName>
        <fullName evidence="7">Cytosine/purine/uracil/thiamine/allantoin permease family protein</fullName>
    </submittedName>
</protein>
<organism evidence="7">
    <name type="scientific">uncultured Rubrobacteraceae bacterium</name>
    <dbReference type="NCBI Taxonomy" id="349277"/>
    <lineage>
        <taxon>Bacteria</taxon>
        <taxon>Bacillati</taxon>
        <taxon>Actinomycetota</taxon>
        <taxon>Rubrobacteria</taxon>
        <taxon>Rubrobacterales</taxon>
        <taxon>Rubrobacteraceae</taxon>
        <taxon>environmental samples</taxon>
    </lineage>
</organism>
<feature type="transmembrane region" description="Helical" evidence="6">
    <location>
        <begin position="318"/>
        <end position="338"/>
    </location>
</feature>
<feature type="transmembrane region" description="Helical" evidence="6">
    <location>
        <begin position="274"/>
        <end position="298"/>
    </location>
</feature>
<reference evidence="7" key="1">
    <citation type="submission" date="2020-02" db="EMBL/GenBank/DDBJ databases">
        <authorList>
            <person name="Meier V. D."/>
        </authorList>
    </citation>
    <scope>NUCLEOTIDE SEQUENCE</scope>
    <source>
        <strain evidence="7">AVDCRST_MAG55</strain>
    </source>
</reference>
<dbReference type="Pfam" id="PF02133">
    <property type="entry name" value="Transp_cyt_pur"/>
    <property type="match status" value="1"/>
</dbReference>
<dbReference type="EMBL" id="CADCUZ010000123">
    <property type="protein sequence ID" value="CAA9429574.1"/>
    <property type="molecule type" value="Genomic_DNA"/>
</dbReference>
<evidence type="ECO:0000313" key="7">
    <source>
        <dbReference type="EMBL" id="CAA9429574.1"/>
    </source>
</evidence>
<feature type="transmembrane region" description="Helical" evidence="6">
    <location>
        <begin position="359"/>
        <end position="377"/>
    </location>
</feature>
<feature type="transmembrane region" description="Helical" evidence="6">
    <location>
        <begin position="50"/>
        <end position="70"/>
    </location>
</feature>
<dbReference type="InterPro" id="IPR045225">
    <property type="entry name" value="Uracil/uridine/allantoin_perm"/>
</dbReference>
<feature type="transmembrane region" description="Helical" evidence="6">
    <location>
        <begin position="383"/>
        <end position="409"/>
    </location>
</feature>
<dbReference type="CDD" id="cd11485">
    <property type="entry name" value="SLC-NCS1sbd_YbbW-like"/>
    <property type="match status" value="1"/>
</dbReference>
<dbReference type="AlphaFoldDB" id="A0A6J4Q0A0"/>
<dbReference type="GO" id="GO:0015205">
    <property type="term" value="F:nucleobase transmembrane transporter activity"/>
    <property type="evidence" value="ECO:0007669"/>
    <property type="project" value="TreeGrafter"/>
</dbReference>
<comment type="similarity">
    <text evidence="2">Belongs to the purine-cytosine permease (2.A.39) family.</text>
</comment>
<feature type="transmembrane region" description="Helical" evidence="6">
    <location>
        <begin position="472"/>
        <end position="492"/>
    </location>
</feature>
<feature type="transmembrane region" description="Helical" evidence="6">
    <location>
        <begin position="158"/>
        <end position="181"/>
    </location>
</feature>
<sequence>MEREEFRDLGVGDRAELSRIKAEVSTSSLYNEDLAPTGPDERTWTTYNIAALWIGMSIVITTYLLASGLMAAGMNWWQALLTISLGNLIVLVPMLLNAHAGTKYGVPFPVFVRASFGVRGANFAAMARALVACGWFGIQTWLGGAALDALVTAAWGGWANVAGHTFVAFFVFWAIQVAIILTGVEGVKWFESFSAPLLIGGGLALLIWGFVAGGGVGNVFSSSAQLQQGGAPFWALFWPSLAANVGYWITLSLNIPDFTRYAQSQRSQIIGQAIGLPLTMTAFSFIGIAVTAATVVVFGEAIWDPVVLITRLTGDIPALLILAMFVIAIAQISTNMAANVVSPSFDFSNLAPKYISFRMGGMITAVIGVLSFPWLLLETAGAYIFTWLVGYGSLLGAIGAVMIMDYWIVRRRQLDLADLYKHDGRYAYSGGWNWRAIVAVLVGVVPVLPGFIKAATTPNFAGVFENPTFVEGLYNYGLFFTFGVTALVYLGLSMLGGRSTERSTERGREPETA</sequence>
<keyword evidence="3 6" id="KW-0812">Transmembrane</keyword>
<evidence type="ECO:0000256" key="4">
    <source>
        <dbReference type="ARBA" id="ARBA00022989"/>
    </source>
</evidence>
<feature type="transmembrane region" description="Helical" evidence="6">
    <location>
        <begin position="430"/>
        <end position="452"/>
    </location>
</feature>
<feature type="transmembrane region" description="Helical" evidence="6">
    <location>
        <begin position="193"/>
        <end position="211"/>
    </location>
</feature>
<dbReference type="PANTHER" id="PTHR30618">
    <property type="entry name" value="NCS1 FAMILY PURINE/PYRIMIDINE TRANSPORTER"/>
    <property type="match status" value="1"/>
</dbReference>
<comment type="subcellular location">
    <subcellularLocation>
        <location evidence="1">Membrane</location>
        <topology evidence="1">Multi-pass membrane protein</topology>
    </subcellularLocation>
</comment>
<feature type="transmembrane region" description="Helical" evidence="6">
    <location>
        <begin position="76"/>
        <end position="96"/>
    </location>
</feature>
<keyword evidence="4 6" id="KW-1133">Transmembrane helix</keyword>
<dbReference type="InterPro" id="IPR001248">
    <property type="entry name" value="Pur-cyt_permease"/>
</dbReference>
<dbReference type="Gene3D" id="1.10.4160.10">
    <property type="entry name" value="Hydantoin permease"/>
    <property type="match status" value="1"/>
</dbReference>
<evidence type="ECO:0000256" key="5">
    <source>
        <dbReference type="ARBA" id="ARBA00023136"/>
    </source>
</evidence>
<dbReference type="GO" id="GO:0005886">
    <property type="term" value="C:plasma membrane"/>
    <property type="evidence" value="ECO:0007669"/>
    <property type="project" value="TreeGrafter"/>
</dbReference>
<evidence type="ECO:0000256" key="1">
    <source>
        <dbReference type="ARBA" id="ARBA00004141"/>
    </source>
</evidence>
<evidence type="ECO:0000256" key="6">
    <source>
        <dbReference type="SAM" id="Phobius"/>
    </source>
</evidence>
<proteinExistence type="inferred from homology"/>
<gene>
    <name evidence="7" type="ORF">AVDCRST_MAG55-2556</name>
</gene>
<dbReference type="PANTHER" id="PTHR30618:SF0">
    <property type="entry name" value="PURINE-URACIL PERMEASE NCS1"/>
    <property type="match status" value="1"/>
</dbReference>